<reference evidence="4 5" key="1">
    <citation type="submission" date="2012-08" db="EMBL/GenBank/DDBJ databases">
        <title>The Genome Sequence of Slackia piriformis YIT 12062.</title>
        <authorList>
            <consortium name="The Broad Institute Genome Sequencing Platform"/>
            <person name="Earl A."/>
            <person name="Ward D."/>
            <person name="Feldgarden M."/>
            <person name="Gevers D."/>
            <person name="Morotomi M."/>
            <person name="Walker B."/>
            <person name="Young S.K."/>
            <person name="Zeng Q."/>
            <person name="Gargeya S."/>
            <person name="Fitzgerald M."/>
            <person name="Haas B."/>
            <person name="Abouelleil A."/>
            <person name="Alvarado L."/>
            <person name="Arachchi H.M."/>
            <person name="Berlin A.M."/>
            <person name="Chapman S.B."/>
            <person name="Goldberg J."/>
            <person name="Griggs A."/>
            <person name="Gujja S."/>
            <person name="Hansen M."/>
            <person name="Howarth C."/>
            <person name="Imamovic A."/>
            <person name="Larimer J."/>
            <person name="McCowen C."/>
            <person name="Montmayeur A."/>
            <person name="Murphy C."/>
            <person name="Neiman D."/>
            <person name="Pearson M."/>
            <person name="Priest M."/>
            <person name="Roberts A."/>
            <person name="Saif S."/>
            <person name="Shea T."/>
            <person name="Sisk P."/>
            <person name="Sykes S."/>
            <person name="Wortman J."/>
            <person name="Nusbaum C."/>
            <person name="Birren B."/>
        </authorList>
    </citation>
    <scope>NUCLEOTIDE SEQUENCE [LARGE SCALE GENOMIC DNA]</scope>
    <source>
        <strain evidence="4 5">YIT 12062</strain>
    </source>
</reference>
<dbReference type="GO" id="GO:0003677">
    <property type="term" value="F:DNA binding"/>
    <property type="evidence" value="ECO:0007669"/>
    <property type="project" value="UniProtKB-UniRule"/>
</dbReference>
<name>K0ZAK6_9ACTN</name>
<sequence>MVVKKTTQEPKSIKAQITRASLVVAAAAIMQEEGPSAVTYRSVAKRANTAASSTGYYFDSISDLLYEAGDYNMRSWARRAESVADEAEEMDVASCREHVVDLFLSACMPADTGTAAPHYMQLLAASESGAVTKAYRAGRIRLDAAIGRIIERVGLKDVTPRFVIALVDGAAVSAVSEGESAHQRARDLLAEWVYPVMRRDGLLAEEHGSGNGN</sequence>
<keyword evidence="1 2" id="KW-0238">DNA-binding</keyword>
<dbReference type="AlphaFoldDB" id="K0ZAK6"/>
<feature type="DNA-binding region" description="H-T-H motif" evidence="2">
    <location>
        <begin position="39"/>
        <end position="58"/>
    </location>
</feature>
<evidence type="ECO:0000259" key="3">
    <source>
        <dbReference type="PROSITE" id="PS50977"/>
    </source>
</evidence>
<dbReference type="RefSeq" id="WP_009138277.1">
    <property type="nucleotide sequence ID" value="NZ_JH815198.1"/>
</dbReference>
<comment type="caution">
    <text evidence="4">The sequence shown here is derived from an EMBL/GenBank/DDBJ whole genome shotgun (WGS) entry which is preliminary data.</text>
</comment>
<dbReference type="EMBL" id="ADMD01000001">
    <property type="protein sequence ID" value="EJZ84435.1"/>
    <property type="molecule type" value="Genomic_DNA"/>
</dbReference>
<dbReference type="PATRIC" id="fig|742818.3.peg.37"/>
<accession>K0ZAK6</accession>
<dbReference type="InterPro" id="IPR009057">
    <property type="entry name" value="Homeodomain-like_sf"/>
</dbReference>
<dbReference type="InterPro" id="IPR001647">
    <property type="entry name" value="HTH_TetR"/>
</dbReference>
<dbReference type="InParanoid" id="K0ZAK6"/>
<protein>
    <recommendedName>
        <fullName evidence="3">HTH tetR-type domain-containing protein</fullName>
    </recommendedName>
</protein>
<dbReference type="OrthoDB" id="6929199at2"/>
<dbReference type="Pfam" id="PF00440">
    <property type="entry name" value="TetR_N"/>
    <property type="match status" value="1"/>
</dbReference>
<dbReference type="SUPFAM" id="SSF46689">
    <property type="entry name" value="Homeodomain-like"/>
    <property type="match status" value="1"/>
</dbReference>
<keyword evidence="5" id="KW-1185">Reference proteome</keyword>
<evidence type="ECO:0000313" key="4">
    <source>
        <dbReference type="EMBL" id="EJZ84435.1"/>
    </source>
</evidence>
<gene>
    <name evidence="4" type="ORF">HMPREF9451_00036</name>
</gene>
<dbReference type="eggNOG" id="COG1309">
    <property type="taxonomic scope" value="Bacteria"/>
</dbReference>
<organism evidence="4 5">
    <name type="scientific">Slackia piriformis YIT 12062</name>
    <dbReference type="NCBI Taxonomy" id="742818"/>
    <lineage>
        <taxon>Bacteria</taxon>
        <taxon>Bacillati</taxon>
        <taxon>Actinomycetota</taxon>
        <taxon>Coriobacteriia</taxon>
        <taxon>Eggerthellales</taxon>
        <taxon>Eggerthellaceae</taxon>
        <taxon>Slackia</taxon>
    </lineage>
</organism>
<evidence type="ECO:0000313" key="5">
    <source>
        <dbReference type="Proteomes" id="UP000006069"/>
    </source>
</evidence>
<feature type="domain" description="HTH tetR-type" evidence="3">
    <location>
        <begin position="16"/>
        <end position="76"/>
    </location>
</feature>
<dbReference type="Proteomes" id="UP000006069">
    <property type="component" value="Unassembled WGS sequence"/>
</dbReference>
<proteinExistence type="predicted"/>
<evidence type="ECO:0000256" key="2">
    <source>
        <dbReference type="PROSITE-ProRule" id="PRU00335"/>
    </source>
</evidence>
<dbReference type="PROSITE" id="PS50977">
    <property type="entry name" value="HTH_TETR_2"/>
    <property type="match status" value="1"/>
</dbReference>
<dbReference type="Gene3D" id="1.10.357.10">
    <property type="entry name" value="Tetracycline Repressor, domain 2"/>
    <property type="match status" value="1"/>
</dbReference>
<evidence type="ECO:0000256" key="1">
    <source>
        <dbReference type="ARBA" id="ARBA00023125"/>
    </source>
</evidence>
<dbReference type="HOGENOM" id="CLU_069356_21_3_11"/>